<evidence type="ECO:0000256" key="3">
    <source>
        <dbReference type="SAM" id="MobiDB-lite"/>
    </source>
</evidence>
<organism evidence="5 6">
    <name type="scientific">Trebonia kvetii</name>
    <dbReference type="NCBI Taxonomy" id="2480626"/>
    <lineage>
        <taxon>Bacteria</taxon>
        <taxon>Bacillati</taxon>
        <taxon>Actinomycetota</taxon>
        <taxon>Actinomycetes</taxon>
        <taxon>Streptosporangiales</taxon>
        <taxon>Treboniaceae</taxon>
        <taxon>Trebonia</taxon>
    </lineage>
</organism>
<dbReference type="InterPro" id="IPR019734">
    <property type="entry name" value="TPR_rpt"/>
</dbReference>
<dbReference type="EMBL" id="RPFW01000001">
    <property type="protein sequence ID" value="TVZ07009.1"/>
    <property type="molecule type" value="Genomic_DNA"/>
</dbReference>
<dbReference type="PROSITE" id="PS50043">
    <property type="entry name" value="HTH_LUXR_2"/>
    <property type="match status" value="1"/>
</dbReference>
<dbReference type="PANTHER" id="PTHR16305:SF35">
    <property type="entry name" value="TRANSCRIPTIONAL ACTIVATOR DOMAIN"/>
    <property type="match status" value="1"/>
</dbReference>
<dbReference type="SUPFAM" id="SSF46894">
    <property type="entry name" value="C-terminal effector domain of the bipartite response regulators"/>
    <property type="match status" value="1"/>
</dbReference>
<dbReference type="InterPro" id="IPR027417">
    <property type="entry name" value="P-loop_NTPase"/>
</dbReference>
<dbReference type="SUPFAM" id="SSF52540">
    <property type="entry name" value="P-loop containing nucleoside triphosphate hydrolases"/>
    <property type="match status" value="1"/>
</dbReference>
<accession>A0A6P2C6F2</accession>
<keyword evidence="1" id="KW-0547">Nucleotide-binding</keyword>
<keyword evidence="2" id="KW-0067">ATP-binding</keyword>
<evidence type="ECO:0000256" key="2">
    <source>
        <dbReference type="ARBA" id="ARBA00022840"/>
    </source>
</evidence>
<feature type="compositionally biased region" description="Low complexity" evidence="3">
    <location>
        <begin position="411"/>
        <end position="425"/>
    </location>
</feature>
<feature type="domain" description="HTH luxR-type" evidence="4">
    <location>
        <begin position="940"/>
        <end position="1005"/>
    </location>
</feature>
<dbReference type="PRINTS" id="PR00038">
    <property type="entry name" value="HTHLUXR"/>
</dbReference>
<dbReference type="OrthoDB" id="8482304at2"/>
<keyword evidence="6" id="KW-1185">Reference proteome</keyword>
<evidence type="ECO:0000259" key="4">
    <source>
        <dbReference type="PROSITE" id="PS50043"/>
    </source>
</evidence>
<dbReference type="GO" id="GO:0005524">
    <property type="term" value="F:ATP binding"/>
    <property type="evidence" value="ECO:0007669"/>
    <property type="project" value="UniProtKB-KW"/>
</dbReference>
<evidence type="ECO:0000256" key="1">
    <source>
        <dbReference type="ARBA" id="ARBA00022741"/>
    </source>
</evidence>
<dbReference type="CDD" id="cd06170">
    <property type="entry name" value="LuxR_C_like"/>
    <property type="match status" value="1"/>
</dbReference>
<dbReference type="SMART" id="SM00028">
    <property type="entry name" value="TPR"/>
    <property type="match status" value="4"/>
</dbReference>
<sequence>MHPVTRVGVLAGRANELALLDGYLRELTRGGGGAMLIEGEPGIGKTALARAALAALPPGSCQVFWGAGDELGQELPLLPFLDALQVRRPSANARRATITGLLRGEMATDRGTDVPATIAEQLIALTIDETAAQPVVLVLDDLQWADPASVRLWGRLARTAHQVPLLLLGLTRPAAHREDLLALRRAVDEDAILQLGALPEPATAELLRTLAGGRPDAALLELAAGAAGNPLYLTELLAALSRSGGITVTAGGIAELTTGSVPESLPAAIAHRLGFVSGPTKEVLRAAALLGVEFAVPDLTTVLGRNVADLVPALDEARATGVLTDVRGGLAFRHPLIREALYADLPAAVRGEWHRDAGHALATAGAPPDRVARQLLCAISGQAGGGTGPDPLAGPATAGGGSVPQADQELPTGPGQPAGPAAANGGTAAVFTAPAINFERPPIALVAAQTPEPMDPWMLEWLVISAESLVGQAPGVAAELLGQAVSGIPTGSFRHGWLASRLADALYRMGDRAEAERVAERALGHAADPDLIVDLHWTLAQCRMLAGRAEESFGTLKQALDAPGITAKHRGRLLVLAARTYLNFGDIEAAGDQADRALGAAAEAGDTWATGWALHVRAVSATIRGDLTDALPLYDRALGVTETDPALTDLGLLLLVNKSVTLLNVDRGEEALATAERARHLANQVGTAMRLAQAHGVLGQGLWETGRWDDAAAELRAVPTDLKEPSAACGELGIIAVIFFHRNEPASARRYLAEAEALAERIKQRSLGPLLLARSLDHEQAGAPDRALAVLVSALDGGSDVGEIEDVLGDAVRLALKTGDKTTAQGLTGQVATLADGSETPSRQANALYCRGMVDQDSGMLLAAAQRYADGGRPLPRAKALEAAAECLVRADERTAARQAFEQAVEVYEFLGAEADLNRVQAEFRTHGIRRGPHSKHRRAVCGWDSLTDTELKIAAFVEEGLSNPEIAGRLMLSRRTVATHVSHILKKLDVTTRTDIARESALRAVAAR</sequence>
<dbReference type="AlphaFoldDB" id="A0A6P2C6F2"/>
<dbReference type="InterPro" id="IPR036388">
    <property type="entry name" value="WH-like_DNA-bd_sf"/>
</dbReference>
<dbReference type="Pfam" id="PF13191">
    <property type="entry name" value="AAA_16"/>
    <property type="match status" value="1"/>
</dbReference>
<dbReference type="GO" id="GO:0006355">
    <property type="term" value="P:regulation of DNA-templated transcription"/>
    <property type="evidence" value="ECO:0007669"/>
    <property type="project" value="InterPro"/>
</dbReference>
<dbReference type="GO" id="GO:0005737">
    <property type="term" value="C:cytoplasm"/>
    <property type="evidence" value="ECO:0007669"/>
    <property type="project" value="TreeGrafter"/>
</dbReference>
<dbReference type="InterPro" id="IPR003593">
    <property type="entry name" value="AAA+_ATPase"/>
</dbReference>
<dbReference type="GO" id="GO:0003677">
    <property type="term" value="F:DNA binding"/>
    <property type="evidence" value="ECO:0007669"/>
    <property type="project" value="InterPro"/>
</dbReference>
<dbReference type="PROSITE" id="PS00622">
    <property type="entry name" value="HTH_LUXR_1"/>
    <property type="match status" value="1"/>
</dbReference>
<dbReference type="SMART" id="SM00421">
    <property type="entry name" value="HTH_LUXR"/>
    <property type="match status" value="1"/>
</dbReference>
<dbReference type="SMART" id="SM00382">
    <property type="entry name" value="AAA"/>
    <property type="match status" value="1"/>
</dbReference>
<gene>
    <name evidence="5" type="ORF">EAS64_06700</name>
</gene>
<dbReference type="InterPro" id="IPR041664">
    <property type="entry name" value="AAA_16"/>
</dbReference>
<dbReference type="SUPFAM" id="SSF48452">
    <property type="entry name" value="TPR-like"/>
    <property type="match status" value="2"/>
</dbReference>
<dbReference type="Pfam" id="PF00196">
    <property type="entry name" value="GerE"/>
    <property type="match status" value="1"/>
</dbReference>
<dbReference type="InterPro" id="IPR000792">
    <property type="entry name" value="Tscrpt_reg_LuxR_C"/>
</dbReference>
<name>A0A6P2C6F2_9ACTN</name>
<evidence type="ECO:0000313" key="6">
    <source>
        <dbReference type="Proteomes" id="UP000460272"/>
    </source>
</evidence>
<dbReference type="PANTHER" id="PTHR16305">
    <property type="entry name" value="TESTICULAR SOLUBLE ADENYLYL CYCLASE"/>
    <property type="match status" value="1"/>
</dbReference>
<proteinExistence type="predicted"/>
<feature type="region of interest" description="Disordered" evidence="3">
    <location>
        <begin position="386"/>
        <end position="425"/>
    </location>
</feature>
<dbReference type="InterPro" id="IPR016032">
    <property type="entry name" value="Sig_transdc_resp-reg_C-effctor"/>
</dbReference>
<dbReference type="InterPro" id="IPR011990">
    <property type="entry name" value="TPR-like_helical_dom_sf"/>
</dbReference>
<dbReference type="Gene3D" id="1.25.40.10">
    <property type="entry name" value="Tetratricopeptide repeat domain"/>
    <property type="match status" value="2"/>
</dbReference>
<dbReference type="Proteomes" id="UP000460272">
    <property type="component" value="Unassembled WGS sequence"/>
</dbReference>
<reference evidence="5 6" key="1">
    <citation type="submission" date="2018-11" db="EMBL/GenBank/DDBJ databases">
        <title>Trebonia kvetii gen.nov., sp.nov., a novel acidophilic actinobacterium, and proposal of the new actinobacterial family Treboniaceae fam. nov.</title>
        <authorList>
            <person name="Rapoport D."/>
            <person name="Sagova-Mareckova M."/>
            <person name="Sedlacek I."/>
            <person name="Provaznik J."/>
            <person name="Kralova S."/>
            <person name="Pavlinic D."/>
            <person name="Benes V."/>
            <person name="Kopecky J."/>
        </authorList>
    </citation>
    <scope>NUCLEOTIDE SEQUENCE [LARGE SCALE GENOMIC DNA]</scope>
    <source>
        <strain evidence="5 6">15Tr583</strain>
    </source>
</reference>
<evidence type="ECO:0000313" key="5">
    <source>
        <dbReference type="EMBL" id="TVZ07009.1"/>
    </source>
</evidence>
<dbReference type="RefSeq" id="WP_145851764.1">
    <property type="nucleotide sequence ID" value="NZ_RPFW01000001.1"/>
</dbReference>
<dbReference type="GO" id="GO:0004016">
    <property type="term" value="F:adenylate cyclase activity"/>
    <property type="evidence" value="ECO:0007669"/>
    <property type="project" value="TreeGrafter"/>
</dbReference>
<dbReference type="Gene3D" id="3.40.50.300">
    <property type="entry name" value="P-loop containing nucleotide triphosphate hydrolases"/>
    <property type="match status" value="1"/>
</dbReference>
<protein>
    <submittedName>
        <fullName evidence="5">LuxR family transcriptional regulator</fullName>
    </submittedName>
</protein>
<comment type="caution">
    <text evidence="5">The sequence shown here is derived from an EMBL/GenBank/DDBJ whole genome shotgun (WGS) entry which is preliminary data.</text>
</comment>
<dbReference type="Gene3D" id="1.10.10.10">
    <property type="entry name" value="Winged helix-like DNA-binding domain superfamily/Winged helix DNA-binding domain"/>
    <property type="match status" value="1"/>
</dbReference>